<feature type="compositionally biased region" description="Basic and acidic residues" evidence="1">
    <location>
        <begin position="1"/>
        <end position="12"/>
    </location>
</feature>
<proteinExistence type="predicted"/>
<reference evidence="2" key="2">
    <citation type="journal article" date="2015" name="Data Brief">
        <title>Shoot transcriptome of the giant reed, Arundo donax.</title>
        <authorList>
            <person name="Barrero R.A."/>
            <person name="Guerrero F.D."/>
            <person name="Moolhuijzen P."/>
            <person name="Goolsby J.A."/>
            <person name="Tidwell J."/>
            <person name="Bellgard S.E."/>
            <person name="Bellgard M.I."/>
        </authorList>
    </citation>
    <scope>NUCLEOTIDE SEQUENCE</scope>
    <source>
        <tissue evidence="2">Shoot tissue taken approximately 20 cm above the soil surface</tissue>
    </source>
</reference>
<evidence type="ECO:0000313" key="2">
    <source>
        <dbReference type="EMBL" id="JAD41938.1"/>
    </source>
</evidence>
<sequence length="75" mass="8751">MRGRRTVEAEATRKRRHRRQVAAKAATVRRHGTRRRRTSLGGRSWRWLHSRNSDESAGISKRCGVFMAMAALDYR</sequence>
<evidence type="ECO:0000256" key="1">
    <source>
        <dbReference type="SAM" id="MobiDB-lite"/>
    </source>
</evidence>
<feature type="compositionally biased region" description="Basic residues" evidence="1">
    <location>
        <begin position="13"/>
        <end position="38"/>
    </location>
</feature>
<name>A0A0A8ZW34_ARUDO</name>
<dbReference type="AlphaFoldDB" id="A0A0A8ZW34"/>
<organism evidence="2">
    <name type="scientific">Arundo donax</name>
    <name type="common">Giant reed</name>
    <name type="synonym">Donax arundinaceus</name>
    <dbReference type="NCBI Taxonomy" id="35708"/>
    <lineage>
        <taxon>Eukaryota</taxon>
        <taxon>Viridiplantae</taxon>
        <taxon>Streptophyta</taxon>
        <taxon>Embryophyta</taxon>
        <taxon>Tracheophyta</taxon>
        <taxon>Spermatophyta</taxon>
        <taxon>Magnoliopsida</taxon>
        <taxon>Liliopsida</taxon>
        <taxon>Poales</taxon>
        <taxon>Poaceae</taxon>
        <taxon>PACMAD clade</taxon>
        <taxon>Arundinoideae</taxon>
        <taxon>Arundineae</taxon>
        <taxon>Arundo</taxon>
    </lineage>
</organism>
<dbReference type="EMBL" id="GBRH01255957">
    <property type="protein sequence ID" value="JAD41938.1"/>
    <property type="molecule type" value="Transcribed_RNA"/>
</dbReference>
<feature type="region of interest" description="Disordered" evidence="1">
    <location>
        <begin position="1"/>
        <end position="41"/>
    </location>
</feature>
<reference evidence="2" key="1">
    <citation type="submission" date="2014-09" db="EMBL/GenBank/DDBJ databases">
        <authorList>
            <person name="Magalhaes I.L.F."/>
            <person name="Oliveira U."/>
            <person name="Santos F.R."/>
            <person name="Vidigal T.H.D.A."/>
            <person name="Brescovit A.D."/>
            <person name="Santos A.J."/>
        </authorList>
    </citation>
    <scope>NUCLEOTIDE SEQUENCE</scope>
    <source>
        <tissue evidence="2">Shoot tissue taken approximately 20 cm above the soil surface</tissue>
    </source>
</reference>
<accession>A0A0A8ZW34</accession>
<protein>
    <submittedName>
        <fullName evidence="2">Uncharacterized protein</fullName>
    </submittedName>
</protein>